<keyword evidence="1" id="KW-0812">Transmembrane</keyword>
<dbReference type="AlphaFoldDB" id="A0AAE0PN91"/>
<sequence length="168" mass="19581">MACRAVGGRRFPEWEAVQLGYTIRFRDRRSVDDIFMLCHVMSVLTDLCLVHLFRHPFSVQLAFPPLLSCIWHSFLFLLASSFFRLSPSLFSHFNAHRQCGVFLRFTYWYYGYGNAGSYSHGCMKDVFSNRKLSDILLKLYVSANTSRLSPIELSENQLETPMKISRFE</sequence>
<reference evidence="2" key="2">
    <citation type="submission" date="2023-07" db="EMBL/GenBank/DDBJ databases">
        <authorList>
            <consortium name="Lawrence Berkeley National Laboratory"/>
            <person name="Haridas S."/>
            <person name="Hensen N."/>
            <person name="Bonometti L."/>
            <person name="Westerberg I."/>
            <person name="Brannstrom I.O."/>
            <person name="Guillou S."/>
            <person name="Cros-Aarteil S."/>
            <person name="Calhoun S."/>
            <person name="Kuo A."/>
            <person name="Mondo S."/>
            <person name="Pangilinan J."/>
            <person name="Riley R."/>
            <person name="LaButti K."/>
            <person name="Andreopoulos B."/>
            <person name="Lipzen A."/>
            <person name="Chen C."/>
            <person name="Yanf M."/>
            <person name="Daum C."/>
            <person name="Ng V."/>
            <person name="Clum A."/>
            <person name="Steindorff A."/>
            <person name="Ohm R."/>
            <person name="Martin F."/>
            <person name="Silar P."/>
            <person name="Natvig D."/>
            <person name="Lalanne C."/>
            <person name="Gautier V."/>
            <person name="Ament-velasquez S.L."/>
            <person name="Kruys A."/>
            <person name="Hutchinson M.I."/>
            <person name="Powell A.J."/>
            <person name="Barry K."/>
            <person name="Miller A.N."/>
            <person name="Grigoriev I.V."/>
            <person name="Debuchy R."/>
            <person name="Gladieux P."/>
            <person name="Thoren M.H."/>
            <person name="Johannesson H."/>
        </authorList>
    </citation>
    <scope>NUCLEOTIDE SEQUENCE</scope>
    <source>
        <strain evidence="2">FGSC 1904</strain>
    </source>
</reference>
<comment type="caution">
    <text evidence="2">The sequence shown here is derived from an EMBL/GenBank/DDBJ whole genome shotgun (WGS) entry which is preliminary data.</text>
</comment>
<keyword evidence="1" id="KW-0472">Membrane</keyword>
<protein>
    <submittedName>
        <fullName evidence="2">Uncharacterized protein</fullName>
    </submittedName>
</protein>
<evidence type="ECO:0000313" key="2">
    <source>
        <dbReference type="EMBL" id="KAK3403009.1"/>
    </source>
</evidence>
<feature type="transmembrane region" description="Helical" evidence="1">
    <location>
        <begin position="34"/>
        <end position="53"/>
    </location>
</feature>
<gene>
    <name evidence="2" type="ORF">B0T20DRAFT_12965</name>
</gene>
<proteinExistence type="predicted"/>
<evidence type="ECO:0000256" key="1">
    <source>
        <dbReference type="SAM" id="Phobius"/>
    </source>
</evidence>
<keyword evidence="3" id="KW-1185">Reference proteome</keyword>
<organism evidence="2 3">
    <name type="scientific">Sordaria brevicollis</name>
    <dbReference type="NCBI Taxonomy" id="83679"/>
    <lineage>
        <taxon>Eukaryota</taxon>
        <taxon>Fungi</taxon>
        <taxon>Dikarya</taxon>
        <taxon>Ascomycota</taxon>
        <taxon>Pezizomycotina</taxon>
        <taxon>Sordariomycetes</taxon>
        <taxon>Sordariomycetidae</taxon>
        <taxon>Sordariales</taxon>
        <taxon>Sordariaceae</taxon>
        <taxon>Sordaria</taxon>
    </lineage>
</organism>
<keyword evidence="1" id="KW-1133">Transmembrane helix</keyword>
<evidence type="ECO:0000313" key="3">
    <source>
        <dbReference type="Proteomes" id="UP001281003"/>
    </source>
</evidence>
<reference evidence="2" key="1">
    <citation type="journal article" date="2023" name="Mol. Phylogenet. Evol.">
        <title>Genome-scale phylogeny and comparative genomics of the fungal order Sordariales.</title>
        <authorList>
            <person name="Hensen N."/>
            <person name="Bonometti L."/>
            <person name="Westerberg I."/>
            <person name="Brannstrom I.O."/>
            <person name="Guillou S."/>
            <person name="Cros-Aarteil S."/>
            <person name="Calhoun S."/>
            <person name="Haridas S."/>
            <person name="Kuo A."/>
            <person name="Mondo S."/>
            <person name="Pangilinan J."/>
            <person name="Riley R."/>
            <person name="LaButti K."/>
            <person name="Andreopoulos B."/>
            <person name="Lipzen A."/>
            <person name="Chen C."/>
            <person name="Yan M."/>
            <person name="Daum C."/>
            <person name="Ng V."/>
            <person name="Clum A."/>
            <person name="Steindorff A."/>
            <person name="Ohm R.A."/>
            <person name="Martin F."/>
            <person name="Silar P."/>
            <person name="Natvig D.O."/>
            <person name="Lalanne C."/>
            <person name="Gautier V."/>
            <person name="Ament-Velasquez S.L."/>
            <person name="Kruys A."/>
            <person name="Hutchinson M.I."/>
            <person name="Powell A.J."/>
            <person name="Barry K."/>
            <person name="Miller A.N."/>
            <person name="Grigoriev I.V."/>
            <person name="Debuchy R."/>
            <person name="Gladieux P."/>
            <person name="Hiltunen Thoren M."/>
            <person name="Johannesson H."/>
        </authorList>
    </citation>
    <scope>NUCLEOTIDE SEQUENCE</scope>
    <source>
        <strain evidence="2">FGSC 1904</strain>
    </source>
</reference>
<dbReference type="Proteomes" id="UP001281003">
    <property type="component" value="Unassembled WGS sequence"/>
</dbReference>
<accession>A0AAE0PN91</accession>
<feature type="transmembrane region" description="Helical" evidence="1">
    <location>
        <begin position="65"/>
        <end position="83"/>
    </location>
</feature>
<name>A0AAE0PN91_SORBR</name>
<dbReference type="EMBL" id="JAUTDP010000001">
    <property type="protein sequence ID" value="KAK3403009.1"/>
    <property type="molecule type" value="Genomic_DNA"/>
</dbReference>